<dbReference type="InterPro" id="IPR003561">
    <property type="entry name" value="Mutator_MutT"/>
</dbReference>
<dbReference type="GO" id="GO:0006281">
    <property type="term" value="P:DNA repair"/>
    <property type="evidence" value="ECO:0007669"/>
    <property type="project" value="UniProtKB-KW"/>
</dbReference>
<evidence type="ECO:0000256" key="14">
    <source>
        <dbReference type="ARBA" id="ARBA00041592"/>
    </source>
</evidence>
<organism evidence="20 21">
    <name type="scientific">Legionella oakridgensis</name>
    <dbReference type="NCBI Taxonomy" id="29423"/>
    <lineage>
        <taxon>Bacteria</taxon>
        <taxon>Pseudomonadati</taxon>
        <taxon>Pseudomonadota</taxon>
        <taxon>Gammaproteobacteria</taxon>
        <taxon>Legionellales</taxon>
        <taxon>Legionellaceae</taxon>
        <taxon>Legionella</taxon>
    </lineage>
</organism>
<feature type="domain" description="Nudix hydrolase" evidence="19">
    <location>
        <begin position="1"/>
        <end position="128"/>
    </location>
</feature>
<evidence type="ECO:0000256" key="2">
    <source>
        <dbReference type="ARBA" id="ARBA00005582"/>
    </source>
</evidence>
<dbReference type="InterPro" id="IPR047127">
    <property type="entry name" value="MutT-like"/>
</dbReference>
<keyword evidence="7 20" id="KW-0378">Hydrolase</keyword>
<comment type="cofactor">
    <cofactor evidence="1 18">
        <name>Mg(2+)</name>
        <dbReference type="ChEBI" id="CHEBI:18420"/>
    </cofactor>
</comment>
<comment type="similarity">
    <text evidence="2">Belongs to the Nudix hydrolase family.</text>
</comment>
<evidence type="ECO:0000256" key="11">
    <source>
        <dbReference type="ARBA" id="ARBA00036904"/>
    </source>
</evidence>
<feature type="binding site" evidence="18">
    <location>
        <position position="34"/>
    </location>
    <ligand>
        <name>Mg(2+)</name>
        <dbReference type="ChEBI" id="CHEBI:18420"/>
    </ligand>
</feature>
<dbReference type="PRINTS" id="PR00502">
    <property type="entry name" value="NUDIXFAMILY"/>
</dbReference>
<dbReference type="Pfam" id="PF14815">
    <property type="entry name" value="NUDIX_4"/>
    <property type="match status" value="1"/>
</dbReference>
<evidence type="ECO:0000256" key="18">
    <source>
        <dbReference type="PIRSR" id="PIRSR603561-2"/>
    </source>
</evidence>
<evidence type="ECO:0000256" key="1">
    <source>
        <dbReference type="ARBA" id="ARBA00001946"/>
    </source>
</evidence>
<dbReference type="GO" id="GO:0008413">
    <property type="term" value="F:8-oxo-7,8-dihydroguanosine triphosphate pyrophosphatase activity"/>
    <property type="evidence" value="ECO:0007669"/>
    <property type="project" value="InterPro"/>
</dbReference>
<evidence type="ECO:0000256" key="8">
    <source>
        <dbReference type="ARBA" id="ARBA00022842"/>
    </source>
</evidence>
<gene>
    <name evidence="20" type="primary">mutT_2</name>
    <name evidence="20" type="ORF">Loak_0653</name>
</gene>
<evidence type="ECO:0000259" key="19">
    <source>
        <dbReference type="PROSITE" id="PS51462"/>
    </source>
</evidence>
<dbReference type="InterPro" id="IPR020084">
    <property type="entry name" value="NUDIX_hydrolase_CS"/>
</dbReference>
<evidence type="ECO:0000256" key="15">
    <source>
        <dbReference type="ARBA" id="ARBA00041979"/>
    </source>
</evidence>
<dbReference type="Gene3D" id="3.90.79.10">
    <property type="entry name" value="Nucleoside Triphosphate Pyrophosphohydrolase"/>
    <property type="match status" value="1"/>
</dbReference>
<dbReference type="NCBIfam" id="TIGR00586">
    <property type="entry name" value="mutt"/>
    <property type="match status" value="1"/>
</dbReference>
<dbReference type="PROSITE" id="PS51462">
    <property type="entry name" value="NUDIX"/>
    <property type="match status" value="1"/>
</dbReference>
<evidence type="ECO:0000256" key="16">
    <source>
        <dbReference type="ARBA" id="ARBA00042798"/>
    </source>
</evidence>
<evidence type="ECO:0000256" key="9">
    <source>
        <dbReference type="ARBA" id="ARBA00023204"/>
    </source>
</evidence>
<sequence>MNVAVAVIIDAEKRVLITRRPEQASYGGLWEFPGGKLELGESPVSALMREIKEEVGLDVIDCDFLGNVHYTYDQCEVNLLIYHVTHFTGHATCRESQMDLCWADLVSLPQFEFPAANMSIIHMIRQKLYSEEMA</sequence>
<dbReference type="PANTHER" id="PTHR47707:SF1">
    <property type="entry name" value="NUDIX HYDROLASE FAMILY PROTEIN"/>
    <property type="match status" value="1"/>
</dbReference>
<feature type="binding site" evidence="17">
    <location>
        <position position="20"/>
    </location>
    <ligand>
        <name>8-oxo-dGTP</name>
        <dbReference type="ChEBI" id="CHEBI:77896"/>
    </ligand>
</feature>
<dbReference type="InterPro" id="IPR015797">
    <property type="entry name" value="NUDIX_hydrolase-like_dom_sf"/>
</dbReference>
<reference evidence="20 21" key="1">
    <citation type="submission" date="2015-11" db="EMBL/GenBank/DDBJ databases">
        <title>Genomic analysis of 38 Legionella species identifies large and diverse effector repertoires.</title>
        <authorList>
            <person name="Burstein D."/>
            <person name="Amaro F."/>
            <person name="Zusman T."/>
            <person name="Lifshitz Z."/>
            <person name="Cohen O."/>
            <person name="Gilbert J.A."/>
            <person name="Pupko T."/>
            <person name="Shuman H.A."/>
            <person name="Segal G."/>
        </authorList>
    </citation>
    <scope>NUCLEOTIDE SEQUENCE [LARGE SCALE GENOMIC DNA]</scope>
    <source>
        <strain evidence="20 21">Oak Ridge-10</strain>
    </source>
</reference>
<dbReference type="CDD" id="cd03425">
    <property type="entry name" value="NUDIX_MutT_NudA_like"/>
    <property type="match status" value="1"/>
</dbReference>
<feature type="binding site" evidence="18">
    <location>
        <position position="54"/>
    </location>
    <ligand>
        <name>Mg(2+)</name>
        <dbReference type="ChEBI" id="CHEBI:18420"/>
    </ligand>
</feature>
<evidence type="ECO:0000256" key="6">
    <source>
        <dbReference type="ARBA" id="ARBA00022763"/>
    </source>
</evidence>
<dbReference type="GO" id="GO:0044715">
    <property type="term" value="F:8-oxo-dGDP phosphatase activity"/>
    <property type="evidence" value="ECO:0007669"/>
    <property type="project" value="TreeGrafter"/>
</dbReference>
<proteinExistence type="inferred from homology"/>
<feature type="binding site" evidence="17">
    <location>
        <begin position="31"/>
        <end position="34"/>
    </location>
    <ligand>
        <name>8-oxo-dGTP</name>
        <dbReference type="ChEBI" id="CHEBI:77896"/>
    </ligand>
</feature>
<dbReference type="GO" id="GO:0035539">
    <property type="term" value="F:8-oxo-7,8-dihydrodeoxyguanosine triphosphate pyrophosphatase activity"/>
    <property type="evidence" value="ECO:0007669"/>
    <property type="project" value="UniProtKB-EC"/>
</dbReference>
<dbReference type="PROSITE" id="PS00893">
    <property type="entry name" value="NUDIX_BOX"/>
    <property type="match status" value="1"/>
</dbReference>
<feature type="binding site" evidence="17">
    <location>
        <position position="117"/>
    </location>
    <ligand>
        <name>8-oxo-dGTP</name>
        <dbReference type="ChEBI" id="CHEBI:77896"/>
    </ligand>
</feature>
<evidence type="ECO:0000256" key="13">
    <source>
        <dbReference type="ARBA" id="ARBA00040794"/>
    </source>
</evidence>
<dbReference type="GO" id="GO:0046872">
    <property type="term" value="F:metal ion binding"/>
    <property type="evidence" value="ECO:0007669"/>
    <property type="project" value="UniProtKB-KW"/>
</dbReference>
<evidence type="ECO:0000313" key="20">
    <source>
        <dbReference type="EMBL" id="KTD43478.1"/>
    </source>
</evidence>
<evidence type="ECO:0000313" key="21">
    <source>
        <dbReference type="Proteomes" id="UP000054858"/>
    </source>
</evidence>
<evidence type="ECO:0000256" key="17">
    <source>
        <dbReference type="PIRSR" id="PIRSR603561-1"/>
    </source>
</evidence>
<keyword evidence="3" id="KW-0515">Mutator protein</keyword>
<dbReference type="RefSeq" id="WP_025385935.1">
    <property type="nucleotide sequence ID" value="NZ_LCUA01000005.1"/>
</dbReference>
<dbReference type="EMBL" id="LNYP01000008">
    <property type="protein sequence ID" value="KTD43478.1"/>
    <property type="molecule type" value="Genomic_DNA"/>
</dbReference>
<keyword evidence="6" id="KW-0227">DNA damage</keyword>
<comment type="catalytic activity">
    <reaction evidence="10">
        <text>8-oxo-dGTP + H2O = 8-oxo-dGMP + diphosphate + H(+)</text>
        <dbReference type="Rhea" id="RHEA:31575"/>
        <dbReference type="ChEBI" id="CHEBI:15377"/>
        <dbReference type="ChEBI" id="CHEBI:15378"/>
        <dbReference type="ChEBI" id="CHEBI:33019"/>
        <dbReference type="ChEBI" id="CHEBI:63224"/>
        <dbReference type="ChEBI" id="CHEBI:77896"/>
        <dbReference type="EC" id="3.6.1.55"/>
    </reaction>
</comment>
<dbReference type="AlphaFoldDB" id="A0A0W0XFX3"/>
<evidence type="ECO:0000256" key="12">
    <source>
        <dbReference type="ARBA" id="ARBA00038905"/>
    </source>
</evidence>
<keyword evidence="5 18" id="KW-0479">Metal-binding</keyword>
<dbReference type="InterPro" id="IPR000086">
    <property type="entry name" value="NUDIX_hydrolase_dom"/>
</dbReference>
<protein>
    <recommendedName>
        <fullName evidence="13">8-oxo-dGTP diphosphatase</fullName>
        <ecNumber evidence="12">3.6.1.55</ecNumber>
    </recommendedName>
    <alternativeName>
        <fullName evidence="16">7,8-dihydro-8-oxoguanine-triphosphatase</fullName>
    </alternativeName>
    <alternativeName>
        <fullName evidence="15">Mutator protein MutT</fullName>
    </alternativeName>
    <alternativeName>
        <fullName evidence="14">dGTP pyrophosphohydrolase</fullName>
    </alternativeName>
</protein>
<comment type="catalytic activity">
    <reaction evidence="11">
        <text>8-oxo-GTP + H2O = 8-oxo-GMP + diphosphate + H(+)</text>
        <dbReference type="Rhea" id="RHEA:67616"/>
        <dbReference type="ChEBI" id="CHEBI:15377"/>
        <dbReference type="ChEBI" id="CHEBI:15378"/>
        <dbReference type="ChEBI" id="CHEBI:33019"/>
        <dbReference type="ChEBI" id="CHEBI:143553"/>
        <dbReference type="ChEBI" id="CHEBI:145694"/>
    </reaction>
</comment>
<evidence type="ECO:0000256" key="3">
    <source>
        <dbReference type="ARBA" id="ARBA00022457"/>
    </source>
</evidence>
<dbReference type="Proteomes" id="UP000054858">
    <property type="component" value="Unassembled WGS sequence"/>
</dbReference>
<dbReference type="EC" id="3.6.1.55" evidence="12"/>
<dbReference type="SUPFAM" id="SSF55811">
    <property type="entry name" value="Nudix"/>
    <property type="match status" value="1"/>
</dbReference>
<dbReference type="GO" id="GO:0044716">
    <property type="term" value="F:8-oxo-GDP phosphatase activity"/>
    <property type="evidence" value="ECO:0007669"/>
    <property type="project" value="TreeGrafter"/>
</dbReference>
<keyword evidence="4" id="KW-0235">DNA replication</keyword>
<dbReference type="InterPro" id="IPR020476">
    <property type="entry name" value="Nudix_hydrolase"/>
</dbReference>
<keyword evidence="9" id="KW-0234">DNA repair</keyword>
<dbReference type="PANTHER" id="PTHR47707">
    <property type="entry name" value="8-OXO-DGTP DIPHOSPHATASE"/>
    <property type="match status" value="1"/>
</dbReference>
<keyword evidence="8 18" id="KW-0460">Magnesium</keyword>
<evidence type="ECO:0000256" key="5">
    <source>
        <dbReference type="ARBA" id="ARBA00022723"/>
    </source>
</evidence>
<accession>A0A0W0XFX3</accession>
<dbReference type="InterPro" id="IPR029119">
    <property type="entry name" value="MutY_C"/>
</dbReference>
<name>A0A0W0XFX3_9GAMM</name>
<comment type="caution">
    <text evidence="20">The sequence shown here is derived from an EMBL/GenBank/DDBJ whole genome shotgun (WGS) entry which is preliminary data.</text>
</comment>
<evidence type="ECO:0000256" key="10">
    <source>
        <dbReference type="ARBA" id="ARBA00035861"/>
    </source>
</evidence>
<dbReference type="PATRIC" id="fig|29423.5.peg.680"/>
<evidence type="ECO:0000256" key="4">
    <source>
        <dbReference type="ARBA" id="ARBA00022705"/>
    </source>
</evidence>
<evidence type="ECO:0000256" key="7">
    <source>
        <dbReference type="ARBA" id="ARBA00022801"/>
    </source>
</evidence>
<dbReference type="GO" id="GO:0006260">
    <property type="term" value="P:DNA replication"/>
    <property type="evidence" value="ECO:0007669"/>
    <property type="project" value="UniProtKB-KW"/>
</dbReference>